<evidence type="ECO:0000256" key="3">
    <source>
        <dbReference type="ARBA" id="ARBA00022457"/>
    </source>
</evidence>
<keyword evidence="8" id="KW-0460">Magnesium</keyword>
<evidence type="ECO:0000259" key="18">
    <source>
        <dbReference type="PROSITE" id="PS51462"/>
    </source>
</evidence>
<dbReference type="GO" id="GO:0035539">
    <property type="term" value="F:8-oxo-7,8-dihydrodeoxyguanosine triphosphate pyrophosphatase activity"/>
    <property type="evidence" value="ECO:0007669"/>
    <property type="project" value="UniProtKB-EC"/>
</dbReference>
<evidence type="ECO:0000256" key="17">
    <source>
        <dbReference type="RuleBase" id="RU003476"/>
    </source>
</evidence>
<evidence type="ECO:0000256" key="2">
    <source>
        <dbReference type="ARBA" id="ARBA00005582"/>
    </source>
</evidence>
<evidence type="ECO:0000313" key="19">
    <source>
        <dbReference type="EMBL" id="MBO8458607.1"/>
    </source>
</evidence>
<comment type="cofactor">
    <cofactor evidence="1">
        <name>Mg(2+)</name>
        <dbReference type="ChEBI" id="CHEBI:18420"/>
    </cofactor>
</comment>
<comment type="catalytic activity">
    <reaction evidence="10">
        <text>8-oxo-dGTP + H2O = 8-oxo-dGMP + diphosphate + H(+)</text>
        <dbReference type="Rhea" id="RHEA:31575"/>
        <dbReference type="ChEBI" id="CHEBI:15377"/>
        <dbReference type="ChEBI" id="CHEBI:15378"/>
        <dbReference type="ChEBI" id="CHEBI:33019"/>
        <dbReference type="ChEBI" id="CHEBI:63224"/>
        <dbReference type="ChEBI" id="CHEBI:77896"/>
        <dbReference type="EC" id="3.6.1.55"/>
    </reaction>
</comment>
<dbReference type="GO" id="GO:0044715">
    <property type="term" value="F:8-oxo-dGDP phosphatase activity"/>
    <property type="evidence" value="ECO:0007669"/>
    <property type="project" value="TreeGrafter"/>
</dbReference>
<evidence type="ECO:0000256" key="4">
    <source>
        <dbReference type="ARBA" id="ARBA00022705"/>
    </source>
</evidence>
<evidence type="ECO:0000256" key="16">
    <source>
        <dbReference type="ARBA" id="ARBA00042798"/>
    </source>
</evidence>
<protein>
    <recommendedName>
        <fullName evidence="13">8-oxo-dGTP diphosphatase</fullName>
        <ecNumber evidence="12">3.6.1.55</ecNumber>
    </recommendedName>
    <alternativeName>
        <fullName evidence="16">7,8-dihydro-8-oxoguanine-triphosphatase</fullName>
    </alternativeName>
    <alternativeName>
        <fullName evidence="15">Mutator protein MutT</fullName>
    </alternativeName>
    <alternativeName>
        <fullName evidence="14">dGTP pyrophosphohydrolase</fullName>
    </alternativeName>
</protein>
<dbReference type="GO" id="GO:0006281">
    <property type="term" value="P:DNA repair"/>
    <property type="evidence" value="ECO:0007669"/>
    <property type="project" value="UniProtKB-KW"/>
</dbReference>
<comment type="catalytic activity">
    <reaction evidence="11">
        <text>8-oxo-GTP + H2O = 8-oxo-GMP + diphosphate + H(+)</text>
        <dbReference type="Rhea" id="RHEA:67616"/>
        <dbReference type="ChEBI" id="CHEBI:15377"/>
        <dbReference type="ChEBI" id="CHEBI:15378"/>
        <dbReference type="ChEBI" id="CHEBI:33019"/>
        <dbReference type="ChEBI" id="CHEBI:143553"/>
        <dbReference type="ChEBI" id="CHEBI:145694"/>
    </reaction>
</comment>
<dbReference type="InterPro" id="IPR015797">
    <property type="entry name" value="NUDIX_hydrolase-like_dom_sf"/>
</dbReference>
<dbReference type="PANTHER" id="PTHR47707">
    <property type="entry name" value="8-OXO-DGTP DIPHOSPHATASE"/>
    <property type="match status" value="1"/>
</dbReference>
<dbReference type="AlphaFoldDB" id="A0A9D9HRE5"/>
<evidence type="ECO:0000313" key="20">
    <source>
        <dbReference type="Proteomes" id="UP000823638"/>
    </source>
</evidence>
<dbReference type="EC" id="3.6.1.55" evidence="12"/>
<keyword evidence="5" id="KW-0479">Metal-binding</keyword>
<evidence type="ECO:0000256" key="10">
    <source>
        <dbReference type="ARBA" id="ARBA00035861"/>
    </source>
</evidence>
<comment type="similarity">
    <text evidence="2 17">Belongs to the Nudix hydrolase family.</text>
</comment>
<reference evidence="19" key="2">
    <citation type="journal article" date="2021" name="PeerJ">
        <title>Extensive microbial diversity within the chicken gut microbiome revealed by metagenomics and culture.</title>
        <authorList>
            <person name="Gilroy R."/>
            <person name="Ravi A."/>
            <person name="Getino M."/>
            <person name="Pursley I."/>
            <person name="Horton D.L."/>
            <person name="Alikhan N.F."/>
            <person name="Baker D."/>
            <person name="Gharbi K."/>
            <person name="Hall N."/>
            <person name="Watson M."/>
            <person name="Adriaenssens E.M."/>
            <person name="Foster-Nyarko E."/>
            <person name="Jarju S."/>
            <person name="Secka A."/>
            <person name="Antonio M."/>
            <person name="Oren A."/>
            <person name="Chaudhuri R.R."/>
            <person name="La Ragione R."/>
            <person name="Hildebrand F."/>
            <person name="Pallen M.J."/>
        </authorList>
    </citation>
    <scope>NUCLEOTIDE SEQUENCE</scope>
    <source>
        <strain evidence="19">10532</strain>
    </source>
</reference>
<accession>A0A9D9HRE5</accession>
<dbReference type="SUPFAM" id="SSF55811">
    <property type="entry name" value="Nudix"/>
    <property type="match status" value="1"/>
</dbReference>
<proteinExistence type="inferred from homology"/>
<organism evidence="19 20">
    <name type="scientific">Candidatus Gallitreponema excrementavium</name>
    <dbReference type="NCBI Taxonomy" id="2840840"/>
    <lineage>
        <taxon>Bacteria</taxon>
        <taxon>Pseudomonadati</taxon>
        <taxon>Spirochaetota</taxon>
        <taxon>Spirochaetia</taxon>
        <taxon>Spirochaetales</taxon>
        <taxon>Candidatus Gallitreponema</taxon>
    </lineage>
</organism>
<keyword evidence="9" id="KW-0234">DNA repair</keyword>
<keyword evidence="6" id="KW-0227">DNA damage</keyword>
<sequence length="172" mass="19908">MHDCSRITFYFSSSFIYLIKRIQGRFFLKYSIAGICVDGGRIFVAKRSQTGDMGNRWEFPGGKVDAGESFEEALKREFFEEFGIEIDVGEFVSSASFTHRGEQYEVDAFSVSLISKRFSINDEHCQFDWKTPEEILSLDFVDSDRAMFDGVFYWFKNKKILNPGPSKDYVPE</sequence>
<keyword evidence="4" id="KW-0235">DNA replication</keyword>
<evidence type="ECO:0000256" key="12">
    <source>
        <dbReference type="ARBA" id="ARBA00038905"/>
    </source>
</evidence>
<dbReference type="GO" id="GO:0008413">
    <property type="term" value="F:8-oxo-7,8-dihydroguanosine triphosphate pyrophosphatase activity"/>
    <property type="evidence" value="ECO:0007669"/>
    <property type="project" value="TreeGrafter"/>
</dbReference>
<dbReference type="InterPro" id="IPR047127">
    <property type="entry name" value="MutT-like"/>
</dbReference>
<comment type="caution">
    <text evidence="19">The sequence shown here is derived from an EMBL/GenBank/DDBJ whole genome shotgun (WGS) entry which is preliminary data.</text>
</comment>
<dbReference type="InterPro" id="IPR000086">
    <property type="entry name" value="NUDIX_hydrolase_dom"/>
</dbReference>
<reference evidence="19" key="1">
    <citation type="submission" date="2020-10" db="EMBL/GenBank/DDBJ databases">
        <authorList>
            <person name="Gilroy R."/>
        </authorList>
    </citation>
    <scope>NUCLEOTIDE SEQUENCE</scope>
    <source>
        <strain evidence="19">10532</strain>
    </source>
</reference>
<dbReference type="PROSITE" id="PS51462">
    <property type="entry name" value="NUDIX"/>
    <property type="match status" value="1"/>
</dbReference>
<feature type="domain" description="Nudix hydrolase" evidence="18">
    <location>
        <begin position="9"/>
        <end position="153"/>
    </location>
</feature>
<evidence type="ECO:0000256" key="8">
    <source>
        <dbReference type="ARBA" id="ARBA00022842"/>
    </source>
</evidence>
<keyword evidence="3" id="KW-0515">Mutator protein</keyword>
<dbReference type="GO" id="GO:0046872">
    <property type="term" value="F:metal ion binding"/>
    <property type="evidence" value="ECO:0007669"/>
    <property type="project" value="UniProtKB-KW"/>
</dbReference>
<evidence type="ECO:0000256" key="1">
    <source>
        <dbReference type="ARBA" id="ARBA00001946"/>
    </source>
</evidence>
<dbReference type="Gene3D" id="3.90.79.10">
    <property type="entry name" value="Nucleoside Triphosphate Pyrophosphohydrolase"/>
    <property type="match status" value="1"/>
</dbReference>
<dbReference type="PRINTS" id="PR00502">
    <property type="entry name" value="NUDIXFAMILY"/>
</dbReference>
<dbReference type="Pfam" id="PF00293">
    <property type="entry name" value="NUDIX"/>
    <property type="match status" value="1"/>
</dbReference>
<dbReference type="InterPro" id="IPR020476">
    <property type="entry name" value="Nudix_hydrolase"/>
</dbReference>
<evidence type="ECO:0000256" key="6">
    <source>
        <dbReference type="ARBA" id="ARBA00022763"/>
    </source>
</evidence>
<evidence type="ECO:0000256" key="11">
    <source>
        <dbReference type="ARBA" id="ARBA00036904"/>
    </source>
</evidence>
<gene>
    <name evidence="19" type="ORF">IAA81_10370</name>
</gene>
<evidence type="ECO:0000256" key="13">
    <source>
        <dbReference type="ARBA" id="ARBA00040794"/>
    </source>
</evidence>
<dbReference type="InterPro" id="IPR020084">
    <property type="entry name" value="NUDIX_hydrolase_CS"/>
</dbReference>
<dbReference type="CDD" id="cd03425">
    <property type="entry name" value="NUDIX_MutT_NudA_like"/>
    <property type="match status" value="1"/>
</dbReference>
<evidence type="ECO:0000256" key="7">
    <source>
        <dbReference type="ARBA" id="ARBA00022801"/>
    </source>
</evidence>
<dbReference type="PROSITE" id="PS00893">
    <property type="entry name" value="NUDIX_BOX"/>
    <property type="match status" value="1"/>
</dbReference>
<evidence type="ECO:0000256" key="9">
    <source>
        <dbReference type="ARBA" id="ARBA00023204"/>
    </source>
</evidence>
<keyword evidence="7 17" id="KW-0378">Hydrolase</keyword>
<name>A0A9D9HRE5_9SPIR</name>
<dbReference type="EMBL" id="JADIMM010000117">
    <property type="protein sequence ID" value="MBO8458607.1"/>
    <property type="molecule type" value="Genomic_DNA"/>
</dbReference>
<dbReference type="Proteomes" id="UP000823638">
    <property type="component" value="Unassembled WGS sequence"/>
</dbReference>
<evidence type="ECO:0000256" key="14">
    <source>
        <dbReference type="ARBA" id="ARBA00041592"/>
    </source>
</evidence>
<evidence type="ECO:0000256" key="15">
    <source>
        <dbReference type="ARBA" id="ARBA00041979"/>
    </source>
</evidence>
<dbReference type="PANTHER" id="PTHR47707:SF1">
    <property type="entry name" value="NUDIX HYDROLASE FAMILY PROTEIN"/>
    <property type="match status" value="1"/>
</dbReference>
<evidence type="ECO:0000256" key="5">
    <source>
        <dbReference type="ARBA" id="ARBA00022723"/>
    </source>
</evidence>
<dbReference type="GO" id="GO:0006260">
    <property type="term" value="P:DNA replication"/>
    <property type="evidence" value="ECO:0007669"/>
    <property type="project" value="UniProtKB-KW"/>
</dbReference>
<dbReference type="GO" id="GO:0044716">
    <property type="term" value="F:8-oxo-GDP phosphatase activity"/>
    <property type="evidence" value="ECO:0007669"/>
    <property type="project" value="TreeGrafter"/>
</dbReference>